<dbReference type="NCBIfam" id="TIGR00857">
    <property type="entry name" value="pyrC_multi"/>
    <property type="match status" value="1"/>
</dbReference>
<keyword evidence="4" id="KW-1185">Reference proteome</keyword>
<dbReference type="GO" id="GO:0004151">
    <property type="term" value="F:dihydroorotase activity"/>
    <property type="evidence" value="ECO:0007669"/>
    <property type="project" value="InterPro"/>
</dbReference>
<dbReference type="Gene3D" id="3.20.20.140">
    <property type="entry name" value="Metal-dependent hydrolases"/>
    <property type="match status" value="1"/>
</dbReference>
<dbReference type="InterPro" id="IPR032466">
    <property type="entry name" value="Metal_Hydrolase"/>
</dbReference>
<name>A0A6F8PKX8_9GAMM</name>
<keyword evidence="1" id="KW-0665">Pyrimidine biosynthesis</keyword>
<dbReference type="GO" id="GO:0006145">
    <property type="term" value="P:purine nucleobase catabolic process"/>
    <property type="evidence" value="ECO:0007669"/>
    <property type="project" value="TreeGrafter"/>
</dbReference>
<evidence type="ECO:0000256" key="1">
    <source>
        <dbReference type="ARBA" id="ARBA00022975"/>
    </source>
</evidence>
<evidence type="ECO:0000313" key="3">
    <source>
        <dbReference type="EMBL" id="BBP42745.1"/>
    </source>
</evidence>
<gene>
    <name evidence="3" type="primary">pyrC</name>
    <name evidence="3" type="ORF">THMIRHAT_04910</name>
</gene>
<dbReference type="Pfam" id="PF12890">
    <property type="entry name" value="DHOase"/>
    <property type="match status" value="1"/>
</dbReference>
<dbReference type="InterPro" id="IPR011059">
    <property type="entry name" value="Metal-dep_hydrolase_composite"/>
</dbReference>
<dbReference type="PANTHER" id="PTHR43668:SF2">
    <property type="entry name" value="ALLANTOINASE"/>
    <property type="match status" value="1"/>
</dbReference>
<dbReference type="SUPFAM" id="SSF51338">
    <property type="entry name" value="Composite domain of metallo-dependent hydrolases"/>
    <property type="match status" value="1"/>
</dbReference>
<dbReference type="InterPro" id="IPR004722">
    <property type="entry name" value="DHOase"/>
</dbReference>
<sequence>MRLQINNARIIDPAQNLDCVSNLYISRGRFAGIGDTAPEGFGTADQEIDATGKWILPGLVDLCARLSEPGGNFQGNIATETKAAVAGGVTTICCPPDTAPVNDTQAVTELIQRRARQAATAFVLPIGALTQGLKGERLSNMYSLKQAGCVAMSQANQPLQNALTLKNAMNYAASLDILIMNRCENQSLKNNGVAHSGAVSSRLGLADIPASAETTDLARDLVLVEETGVRAHFSQLSTARSVDMIAEAKKRGLPVTCDVAIHQLLLTDYDVIGFNSTFHVTPPLRSHADRDALIAGVKTGIIDAIVSDHAPLGRDDKLLPFGESKPGMSGLETLLPLVLKMVDDGTLDLITAIRAVTVNPAEVLGIHTGSLETSLSADFSIINPDAPWQLNKADMVSAGKNTAFDGWHFNAQIEATYFQGRPVYRNNPV</sequence>
<dbReference type="AlphaFoldDB" id="A0A6F8PKX8"/>
<dbReference type="SUPFAM" id="SSF51556">
    <property type="entry name" value="Metallo-dependent hydrolases"/>
    <property type="match status" value="1"/>
</dbReference>
<dbReference type="RefSeq" id="WP_173290444.1">
    <property type="nucleotide sequence ID" value="NZ_AP021888.1"/>
</dbReference>
<evidence type="ECO:0000313" key="4">
    <source>
        <dbReference type="Proteomes" id="UP000501466"/>
    </source>
</evidence>
<dbReference type="InterPro" id="IPR024403">
    <property type="entry name" value="DHOase_cat"/>
</dbReference>
<evidence type="ECO:0000259" key="2">
    <source>
        <dbReference type="Pfam" id="PF12890"/>
    </source>
</evidence>
<proteinExistence type="predicted"/>
<dbReference type="GO" id="GO:0005737">
    <property type="term" value="C:cytoplasm"/>
    <property type="evidence" value="ECO:0007669"/>
    <property type="project" value="TreeGrafter"/>
</dbReference>
<dbReference type="KEGG" id="tzo:THMIRHAT_04910"/>
<dbReference type="Gene3D" id="2.30.40.10">
    <property type="entry name" value="Urease, subunit C, domain 1"/>
    <property type="match status" value="1"/>
</dbReference>
<dbReference type="GO" id="GO:0004038">
    <property type="term" value="F:allantoinase activity"/>
    <property type="evidence" value="ECO:0007669"/>
    <property type="project" value="TreeGrafter"/>
</dbReference>
<organism evidence="3 4">
    <name type="scientific">Thiosulfativibrio zosterae</name>
    <dbReference type="NCBI Taxonomy" id="2675053"/>
    <lineage>
        <taxon>Bacteria</taxon>
        <taxon>Pseudomonadati</taxon>
        <taxon>Pseudomonadota</taxon>
        <taxon>Gammaproteobacteria</taxon>
        <taxon>Thiotrichales</taxon>
        <taxon>Piscirickettsiaceae</taxon>
        <taxon>Thiosulfativibrio</taxon>
    </lineage>
</organism>
<feature type="domain" description="Dihydroorotase catalytic" evidence="2">
    <location>
        <begin position="52"/>
        <end position="239"/>
    </location>
</feature>
<accession>A0A6F8PKX8</accession>
<dbReference type="Proteomes" id="UP000501466">
    <property type="component" value="Chromosome"/>
</dbReference>
<dbReference type="InterPro" id="IPR050138">
    <property type="entry name" value="DHOase/Allantoinase_Hydrolase"/>
</dbReference>
<protein>
    <submittedName>
        <fullName evidence="3">Dihydroorotase</fullName>
    </submittedName>
</protein>
<dbReference type="NCBIfam" id="NF005791">
    <property type="entry name" value="PRK07627.1"/>
    <property type="match status" value="1"/>
</dbReference>
<reference evidence="4" key="1">
    <citation type="submission" date="2019-11" db="EMBL/GenBank/DDBJ databases">
        <title>Isolation and characterization of two novel species in the genus Thiomicrorhabdus.</title>
        <authorList>
            <person name="Mochizuki J."/>
            <person name="Kojima H."/>
            <person name="Fukui M."/>
        </authorList>
    </citation>
    <scope>NUCLEOTIDE SEQUENCE [LARGE SCALE GENOMIC DNA]</scope>
    <source>
        <strain evidence="4">AkT22</strain>
    </source>
</reference>
<dbReference type="PANTHER" id="PTHR43668">
    <property type="entry name" value="ALLANTOINASE"/>
    <property type="match status" value="1"/>
</dbReference>
<dbReference type="EMBL" id="AP021888">
    <property type="protein sequence ID" value="BBP42745.1"/>
    <property type="molecule type" value="Genomic_DNA"/>
</dbReference>
<dbReference type="GO" id="GO:0046872">
    <property type="term" value="F:metal ion binding"/>
    <property type="evidence" value="ECO:0007669"/>
    <property type="project" value="InterPro"/>
</dbReference>
<dbReference type="GO" id="GO:0006221">
    <property type="term" value="P:pyrimidine nucleotide biosynthetic process"/>
    <property type="evidence" value="ECO:0007669"/>
    <property type="project" value="UniProtKB-KW"/>
</dbReference>
<dbReference type="CDD" id="cd01317">
    <property type="entry name" value="DHOase_IIa"/>
    <property type="match status" value="1"/>
</dbReference>